<dbReference type="SMART" id="SM00028">
    <property type="entry name" value="TPR"/>
    <property type="match status" value="11"/>
</dbReference>
<gene>
    <name evidence="5" type="ORF">AOQ84DRAFT_386700</name>
</gene>
<dbReference type="InterPro" id="IPR019734">
    <property type="entry name" value="TPR_rpt"/>
</dbReference>
<proteinExistence type="predicted"/>
<evidence type="ECO:0000256" key="2">
    <source>
        <dbReference type="ARBA" id="ARBA00022803"/>
    </source>
</evidence>
<evidence type="ECO:0000313" key="5">
    <source>
        <dbReference type="EMBL" id="OCL11623.1"/>
    </source>
</evidence>
<sequence>MSLQPAFGLDGAADLQDFDIGVIREFIEFFPENGLSKVLKGYLSSGISQFPLKAPQPVQEGQEGQENGSAEEGDAPLSPEDCLLLMADGVDEAKDSVLSHRLMGEYYLFLEEYESAVEIARKGLKLVSVQTQKTGLKFQRILDALNSTLATSLIHYQSPKNHPEAKEIFQEILKRRPTFTPALIGIGLILEEEEEYVEAIDFLERALTHDASNSRIGAEVAWCQALTGDYATGLRRLEEYLEYPQMDSTDPRGRELKAQTLYRIGICLWELDSSKSARKDRQRAYSKFLAAIKANVSFAPAYTSLGIFYSDYAKDRKRARQCFQKAFELSTSEIEAAERLARHFADQGEWDIVEVIAQRVVNSGKVKPAPGSKKKGVSWPFSALGVVQMNKQEYPKSIVSFLSALRISPDDYHSYVGLGESYHNSGRYNSAARTFRYAENPTDAVQMKKTGESWFTKYMLANVNRELGEYDEAIQGYEEVLKDRPKEFGVSIALLQTLIERAWRSIETGFYGKAADSTIQAIDVAITVAEHKPDAFNLWKAVGDACGMFSWVQSRLEDAPFAKITALLKTAIDLQEYDMFADADGIGQNQIGVLSADAQSALKSSLSRSLYAAILAQKRSIISCAHDVHAQAVAWYNLGWAEYRAHVCLEQSLELSHVKKATKFLKASMKCFKRAIELEAGNAEFWNSLGVMTTAMNPKVAQHSFVRSIHLNEKSARTWTNLGTLYLLQNDLELSHMAFSRAQSTDPDYGQAWLGEGLIALLWGDPAEALSHFTHAFEISDSTPLIAKRLYAVSTFDHLISSSSAPSSIVDLIQPLFSLQQLSFQKPTEIPYRHLAALYLERVGNHDAAIECLASLCSLAETEYEESESQEALSRFAQAKTDLARNRLAVHDYEPAAEDAETALDLASDPDSCGMSLEVFKKTRLSAHLTVGLSHYYLNNMDAALGAFRIALEESNSAPDIVCLLAEVLWAKGGEDEKNVAREQLFESVEKHPEHVGSVVLLGAMAALDEDPDTMDAVKEDLQMLRTKSTLDAIQLARVEKVLDSIAFMNGGVEEAEKEVKRNIVLSPSKAHGWAQLADFGEDIFPAQMALRTAEKAVPPLGPLSAVNLATAFAGTGSLGDAQRAIALAPWVAAGWNALAESLQ</sequence>
<dbReference type="AlphaFoldDB" id="A0A8E2F7Z2"/>
<feature type="repeat" description="TPR" evidence="3">
    <location>
        <begin position="716"/>
        <end position="749"/>
    </location>
</feature>
<feature type="repeat" description="TPR" evidence="3">
    <location>
        <begin position="454"/>
        <end position="487"/>
    </location>
</feature>
<evidence type="ECO:0000256" key="3">
    <source>
        <dbReference type="PROSITE-ProRule" id="PRU00339"/>
    </source>
</evidence>
<keyword evidence="6" id="KW-1185">Reference proteome</keyword>
<dbReference type="OrthoDB" id="421075at2759"/>
<organism evidence="5 6">
    <name type="scientific">Glonium stellatum</name>
    <dbReference type="NCBI Taxonomy" id="574774"/>
    <lineage>
        <taxon>Eukaryota</taxon>
        <taxon>Fungi</taxon>
        <taxon>Dikarya</taxon>
        <taxon>Ascomycota</taxon>
        <taxon>Pezizomycotina</taxon>
        <taxon>Dothideomycetes</taxon>
        <taxon>Pleosporomycetidae</taxon>
        <taxon>Gloniales</taxon>
        <taxon>Gloniaceae</taxon>
        <taxon>Glonium</taxon>
    </lineage>
</organism>
<dbReference type="SUPFAM" id="SSF48452">
    <property type="entry name" value="TPR-like"/>
    <property type="match status" value="3"/>
</dbReference>
<keyword evidence="1" id="KW-0677">Repeat</keyword>
<keyword evidence="5" id="KW-0808">Transferase</keyword>
<dbReference type="PROSITE" id="PS50005">
    <property type="entry name" value="TPR"/>
    <property type="match status" value="4"/>
</dbReference>
<keyword evidence="2 3" id="KW-0802">TPR repeat</keyword>
<feature type="compositionally biased region" description="Low complexity" evidence="4">
    <location>
        <begin position="56"/>
        <end position="68"/>
    </location>
</feature>
<dbReference type="InterPro" id="IPR039226">
    <property type="entry name" value="Ski3/TTC37"/>
</dbReference>
<dbReference type="Gene3D" id="1.25.40.10">
    <property type="entry name" value="Tetratricopeptide repeat domain"/>
    <property type="match status" value="4"/>
</dbReference>
<dbReference type="GO" id="GO:0016740">
    <property type="term" value="F:transferase activity"/>
    <property type="evidence" value="ECO:0007669"/>
    <property type="project" value="UniProtKB-KW"/>
</dbReference>
<evidence type="ECO:0000313" key="6">
    <source>
        <dbReference type="Proteomes" id="UP000250140"/>
    </source>
</evidence>
<reference evidence="5 6" key="1">
    <citation type="journal article" date="2016" name="Nat. Commun.">
        <title>Ectomycorrhizal ecology is imprinted in the genome of the dominant symbiotic fungus Cenococcum geophilum.</title>
        <authorList>
            <consortium name="DOE Joint Genome Institute"/>
            <person name="Peter M."/>
            <person name="Kohler A."/>
            <person name="Ohm R.A."/>
            <person name="Kuo A."/>
            <person name="Krutzmann J."/>
            <person name="Morin E."/>
            <person name="Arend M."/>
            <person name="Barry K.W."/>
            <person name="Binder M."/>
            <person name="Choi C."/>
            <person name="Clum A."/>
            <person name="Copeland A."/>
            <person name="Grisel N."/>
            <person name="Haridas S."/>
            <person name="Kipfer T."/>
            <person name="LaButti K."/>
            <person name="Lindquist E."/>
            <person name="Lipzen A."/>
            <person name="Maire R."/>
            <person name="Meier B."/>
            <person name="Mihaltcheva S."/>
            <person name="Molinier V."/>
            <person name="Murat C."/>
            <person name="Poggeler S."/>
            <person name="Quandt C.A."/>
            <person name="Sperisen C."/>
            <person name="Tritt A."/>
            <person name="Tisserant E."/>
            <person name="Crous P.W."/>
            <person name="Henrissat B."/>
            <person name="Nehls U."/>
            <person name="Egli S."/>
            <person name="Spatafora J.W."/>
            <person name="Grigoriev I.V."/>
            <person name="Martin F.M."/>
        </authorList>
    </citation>
    <scope>NUCLEOTIDE SEQUENCE [LARGE SCALE GENOMIC DNA]</scope>
    <source>
        <strain evidence="5 6">CBS 207.34</strain>
    </source>
</reference>
<dbReference type="GO" id="GO:0055087">
    <property type="term" value="C:Ski complex"/>
    <property type="evidence" value="ECO:0007669"/>
    <property type="project" value="InterPro"/>
</dbReference>
<feature type="repeat" description="TPR" evidence="3">
    <location>
        <begin position="378"/>
        <end position="411"/>
    </location>
</feature>
<dbReference type="EMBL" id="KV749021">
    <property type="protein sequence ID" value="OCL11623.1"/>
    <property type="molecule type" value="Genomic_DNA"/>
</dbReference>
<evidence type="ECO:0000256" key="1">
    <source>
        <dbReference type="ARBA" id="ARBA00022737"/>
    </source>
</evidence>
<name>A0A8E2F7Z2_9PEZI</name>
<dbReference type="Proteomes" id="UP000250140">
    <property type="component" value="Unassembled WGS sequence"/>
</dbReference>
<accession>A0A8E2F7Z2</accession>
<dbReference type="PANTHER" id="PTHR15704:SF7">
    <property type="entry name" value="SUPERKILLER COMPLEX PROTEIN 3"/>
    <property type="match status" value="1"/>
</dbReference>
<evidence type="ECO:0000256" key="4">
    <source>
        <dbReference type="SAM" id="MobiDB-lite"/>
    </source>
</evidence>
<feature type="region of interest" description="Disordered" evidence="4">
    <location>
        <begin position="55"/>
        <end position="75"/>
    </location>
</feature>
<dbReference type="InterPro" id="IPR011990">
    <property type="entry name" value="TPR-like_helical_dom_sf"/>
</dbReference>
<dbReference type="Pfam" id="PF13174">
    <property type="entry name" value="TPR_6"/>
    <property type="match status" value="1"/>
</dbReference>
<feature type="repeat" description="TPR" evidence="3">
    <location>
        <begin position="180"/>
        <end position="213"/>
    </location>
</feature>
<protein>
    <submittedName>
        <fullName evidence="5">Protein prenylyltransferase</fullName>
    </submittedName>
</protein>
<dbReference type="GO" id="GO:0006401">
    <property type="term" value="P:RNA catabolic process"/>
    <property type="evidence" value="ECO:0007669"/>
    <property type="project" value="InterPro"/>
</dbReference>
<dbReference type="PANTHER" id="PTHR15704">
    <property type="entry name" value="SUPERKILLER 3 PROTEIN-RELATED"/>
    <property type="match status" value="1"/>
</dbReference>